<keyword evidence="5" id="KW-0378">Hydrolase</keyword>
<dbReference type="GO" id="GO:0005634">
    <property type="term" value="C:nucleus"/>
    <property type="evidence" value="ECO:0007669"/>
    <property type="project" value="UniProtKB-SubCell"/>
</dbReference>
<dbReference type="GO" id="GO:0003690">
    <property type="term" value="F:double-stranded DNA binding"/>
    <property type="evidence" value="ECO:0007669"/>
    <property type="project" value="TreeGrafter"/>
</dbReference>
<evidence type="ECO:0000256" key="11">
    <source>
        <dbReference type="PIRSR" id="PIRSR610347-3"/>
    </source>
</evidence>
<dbReference type="EMBL" id="KV918887">
    <property type="protein sequence ID" value="OSX75892.1"/>
    <property type="molecule type" value="Genomic_DNA"/>
</dbReference>
<keyword evidence="8" id="KW-0539">Nucleus</keyword>
<keyword evidence="14" id="KW-1185">Reference proteome</keyword>
<evidence type="ECO:0000313" key="13">
    <source>
        <dbReference type="EMBL" id="OSX75892.1"/>
    </source>
</evidence>
<dbReference type="GO" id="GO:0003697">
    <property type="term" value="F:single-stranded DNA binding"/>
    <property type="evidence" value="ECO:0007669"/>
    <property type="project" value="TreeGrafter"/>
</dbReference>
<dbReference type="InterPro" id="IPR010347">
    <property type="entry name" value="Tdp1"/>
</dbReference>
<evidence type="ECO:0000256" key="4">
    <source>
        <dbReference type="ARBA" id="ARBA00022763"/>
    </source>
</evidence>
<evidence type="ECO:0000256" key="1">
    <source>
        <dbReference type="ARBA" id="ARBA00004123"/>
    </source>
</evidence>
<dbReference type="GO" id="GO:0006281">
    <property type="term" value="P:DNA repair"/>
    <property type="evidence" value="ECO:0007669"/>
    <property type="project" value="UniProtKB-KW"/>
</dbReference>
<evidence type="ECO:0000256" key="3">
    <source>
        <dbReference type="ARBA" id="ARBA00022722"/>
    </source>
</evidence>
<keyword evidence="4" id="KW-0227">DNA damage</keyword>
<evidence type="ECO:0000256" key="6">
    <source>
        <dbReference type="ARBA" id="ARBA00022839"/>
    </source>
</evidence>
<keyword evidence="7" id="KW-0234">DNA repair</keyword>
<evidence type="ECO:0000256" key="7">
    <source>
        <dbReference type="ARBA" id="ARBA00023204"/>
    </source>
</evidence>
<feature type="region of interest" description="Disordered" evidence="12">
    <location>
        <begin position="160"/>
        <end position="180"/>
    </location>
</feature>
<feature type="binding site" evidence="10">
    <location>
        <position position="360"/>
    </location>
    <ligand>
        <name>substrate</name>
    </ligand>
</feature>
<keyword evidence="6" id="KW-0269">Exonuclease</keyword>
<evidence type="ECO:0000256" key="10">
    <source>
        <dbReference type="PIRSR" id="PIRSR610347-2"/>
    </source>
</evidence>
<keyword evidence="3" id="KW-0540">Nuclease</keyword>
<dbReference type="SUPFAM" id="SSF56024">
    <property type="entry name" value="Phospholipase D/nuclease"/>
    <property type="match status" value="2"/>
</dbReference>
<protein>
    <recommendedName>
        <fullName evidence="15">Tyrosyl-DNA phosphodiesterase</fullName>
    </recommendedName>
</protein>
<comment type="subcellular location">
    <subcellularLocation>
        <location evidence="1">Nucleus</location>
    </subcellularLocation>
</comment>
<name>A0A1X6P4T4_PORUM</name>
<organism evidence="13 14">
    <name type="scientific">Porphyra umbilicalis</name>
    <name type="common">Purple laver</name>
    <name type="synonym">Red alga</name>
    <dbReference type="NCBI Taxonomy" id="2786"/>
    <lineage>
        <taxon>Eukaryota</taxon>
        <taxon>Rhodophyta</taxon>
        <taxon>Bangiophyceae</taxon>
        <taxon>Bangiales</taxon>
        <taxon>Bangiaceae</taxon>
        <taxon>Porphyra</taxon>
    </lineage>
</organism>
<dbReference type="PANTHER" id="PTHR12415:SF0">
    <property type="entry name" value="TYROSYL-DNA PHOSPHODIESTERASE 1"/>
    <property type="match status" value="1"/>
</dbReference>
<dbReference type="GO" id="GO:0004527">
    <property type="term" value="F:exonuclease activity"/>
    <property type="evidence" value="ECO:0007669"/>
    <property type="project" value="UniProtKB-KW"/>
</dbReference>
<feature type="active site" description="Nucleophile" evidence="9">
    <location>
        <position position="114"/>
    </location>
</feature>
<dbReference type="OrthoDB" id="47785at2759"/>
<feature type="binding site" evidence="10">
    <location>
        <position position="116"/>
    </location>
    <ligand>
        <name>substrate</name>
    </ligand>
</feature>
<dbReference type="Proteomes" id="UP000218209">
    <property type="component" value="Unassembled WGS sequence"/>
</dbReference>
<evidence type="ECO:0000313" key="14">
    <source>
        <dbReference type="Proteomes" id="UP000218209"/>
    </source>
</evidence>
<dbReference type="CDD" id="cd09122">
    <property type="entry name" value="PLDc_Tdp1_1"/>
    <property type="match status" value="1"/>
</dbReference>
<evidence type="ECO:0000256" key="5">
    <source>
        <dbReference type="ARBA" id="ARBA00022801"/>
    </source>
</evidence>
<dbReference type="Pfam" id="PF06087">
    <property type="entry name" value="Tyr-DNA_phospho"/>
    <property type="match status" value="1"/>
</dbReference>
<feature type="active site" description="Proton donor/acceptor" evidence="9">
    <location>
        <position position="358"/>
    </location>
</feature>
<dbReference type="Gene3D" id="3.30.870.10">
    <property type="entry name" value="Endonuclease Chain A"/>
    <property type="match status" value="2"/>
</dbReference>
<reference evidence="13 14" key="1">
    <citation type="submission" date="2017-03" db="EMBL/GenBank/DDBJ databases">
        <title>WGS assembly of Porphyra umbilicalis.</title>
        <authorList>
            <person name="Brawley S.H."/>
            <person name="Blouin N.A."/>
            <person name="Ficko-Blean E."/>
            <person name="Wheeler G.L."/>
            <person name="Lohr M."/>
            <person name="Goodson H.V."/>
            <person name="Jenkins J.W."/>
            <person name="Blaby-Haas C.E."/>
            <person name="Helliwell K.E."/>
            <person name="Chan C."/>
            <person name="Marriage T."/>
            <person name="Bhattacharya D."/>
            <person name="Klein A.S."/>
            <person name="Badis Y."/>
            <person name="Brodie J."/>
            <person name="Cao Y."/>
            <person name="Collen J."/>
            <person name="Dittami S.M."/>
            <person name="Gachon C.M."/>
            <person name="Green B.R."/>
            <person name="Karpowicz S."/>
            <person name="Kim J.W."/>
            <person name="Kudahl U."/>
            <person name="Lin S."/>
            <person name="Michel G."/>
            <person name="Mittag M."/>
            <person name="Olson B.J."/>
            <person name="Pangilinan J."/>
            <person name="Peng Y."/>
            <person name="Qiu H."/>
            <person name="Shu S."/>
            <person name="Singer J.T."/>
            <person name="Smith A.G."/>
            <person name="Sprecher B.N."/>
            <person name="Wagner V."/>
            <person name="Wang W."/>
            <person name="Wang Z.-Y."/>
            <person name="Yan J."/>
            <person name="Yarish C."/>
            <person name="Zoeuner-Riek S."/>
            <person name="Zhuang Y."/>
            <person name="Zou Y."/>
            <person name="Lindquist E.A."/>
            <person name="Grimwood J."/>
            <person name="Barry K."/>
            <person name="Rokhsar D.S."/>
            <person name="Schmutz J."/>
            <person name="Stiller J.W."/>
            <person name="Grossman A.R."/>
            <person name="Prochnik S.E."/>
        </authorList>
    </citation>
    <scope>NUCLEOTIDE SEQUENCE [LARGE SCALE GENOMIC DNA]</scope>
    <source>
        <strain evidence="13">4086291</strain>
    </source>
</reference>
<evidence type="ECO:0000256" key="12">
    <source>
        <dbReference type="SAM" id="MobiDB-lite"/>
    </source>
</evidence>
<sequence length="546" mass="54649">MAGVTAAAPSQAPTFLLNALPRDALTAARHTTRLSALIPPGLTAAVLTTFTVDVPFLLSVVPALTAQSADARVPPPPVLLVVGGGGVHPDAAATLPPHVAVHAPRLRTPYGVHHAKVMVLWYGHAGVRVVVSTANLTPADWGGMAQGVYCRDFPSRLPGGAGGEGGAATPAAPSSGGGDGDDPFGADLAAYLSALGAPAEPYARRLRGYDLMSAGVDLVASVPGTHGGAALQRYGHMRLRRLLAEAPPPPPAAPPAVAQVSSIGGLSAPWLAAFGDSLHAGCPPPPPPLPPGATAPAAAAARGVVVAGYASGTHLFARAAVLARPAVAAALHRYAVADGAAAARGGPVSPRRAATMPHLKTYARAVGPGDAAPLAWVLLSSANVSPAAWGTLVRGGAALSIASFEVGVLWTPGRWCPPAHDVGVAVGVGRGVPRGVGVGVGGGRTVGGSGSRRTVGTADVSVRARGGGGGSGWRRPPRRPVFVVDPAFRRAAAAATRDRGGGAAVVTFPLAHRLDALPYAGGDVEPWSHDVRRGAVDAYGRAWPLE</sequence>
<evidence type="ECO:0000256" key="2">
    <source>
        <dbReference type="ARBA" id="ARBA00010205"/>
    </source>
</evidence>
<comment type="similarity">
    <text evidence="2">Belongs to the tyrosyl-DNA phosphodiesterase family.</text>
</comment>
<proteinExistence type="inferred from homology"/>
<evidence type="ECO:0000256" key="9">
    <source>
        <dbReference type="PIRSR" id="PIRSR610347-1"/>
    </source>
</evidence>
<dbReference type="GO" id="GO:0017005">
    <property type="term" value="F:3'-tyrosyl-DNA phosphodiesterase activity"/>
    <property type="evidence" value="ECO:0007669"/>
    <property type="project" value="TreeGrafter"/>
</dbReference>
<evidence type="ECO:0008006" key="15">
    <source>
        <dbReference type="Google" id="ProtNLM"/>
    </source>
</evidence>
<feature type="site" description="Interaction with DNA" evidence="11">
    <location>
        <position position="385"/>
    </location>
</feature>
<dbReference type="AlphaFoldDB" id="A0A1X6P4T4"/>
<evidence type="ECO:0000256" key="8">
    <source>
        <dbReference type="ARBA" id="ARBA00023242"/>
    </source>
</evidence>
<dbReference type="PANTHER" id="PTHR12415">
    <property type="entry name" value="TYROSYL-DNA PHOSPHODIESTERASE 1"/>
    <property type="match status" value="1"/>
</dbReference>
<accession>A0A1X6P4T4</accession>
<gene>
    <name evidence="13" type="ORF">BU14_0217s0006</name>
</gene>